<keyword evidence="3" id="KW-1185">Reference proteome</keyword>
<feature type="compositionally biased region" description="Gly residues" evidence="1">
    <location>
        <begin position="173"/>
        <end position="185"/>
    </location>
</feature>
<evidence type="ECO:0000313" key="2">
    <source>
        <dbReference type="EMBL" id="SDX39919.1"/>
    </source>
</evidence>
<dbReference type="EMBL" id="FNOK01000010">
    <property type="protein sequence ID" value="SDX39919.1"/>
    <property type="molecule type" value="Genomic_DNA"/>
</dbReference>
<name>A0A1H3BFR8_9PSEU</name>
<dbReference type="Proteomes" id="UP000199529">
    <property type="component" value="Unassembled WGS sequence"/>
</dbReference>
<gene>
    <name evidence="2" type="ORF">SAMN05216215_1010154</name>
</gene>
<evidence type="ECO:0000313" key="3">
    <source>
        <dbReference type="Proteomes" id="UP000199529"/>
    </source>
</evidence>
<feature type="region of interest" description="Disordered" evidence="1">
    <location>
        <begin position="134"/>
        <end position="185"/>
    </location>
</feature>
<proteinExistence type="predicted"/>
<sequence>MGSRPRELRRAERRRGLFPWPVAVPPEWSSALILLAEARRRRTIVRPGQECGIPTGHLSYVRSNRSVLRGWAGSAGRAATATGPGRRCREPAVATAVLPRWARAAAARPSSTLRCSPATLVRDGYSAAKRPHVVAAGSGQGPNQAARSPSPSRSTVRRNAGCPQREKVPPPAAGGGGGGGGGGGKSDYRRKLVSFVFQVQPGKASRRRQFTQGPGVRQLTWQGGVLRCPHPLMLVRSARRTLNSCRVDKGV</sequence>
<feature type="compositionally biased region" description="Low complexity" evidence="1">
    <location>
        <begin position="145"/>
        <end position="154"/>
    </location>
</feature>
<accession>A0A1H3BFR8</accession>
<dbReference type="AlphaFoldDB" id="A0A1H3BFR8"/>
<evidence type="ECO:0000256" key="1">
    <source>
        <dbReference type="SAM" id="MobiDB-lite"/>
    </source>
</evidence>
<dbReference type="STRING" id="418495.SAMN05216215_1010154"/>
<organism evidence="2 3">
    <name type="scientific">Saccharopolyspora shandongensis</name>
    <dbReference type="NCBI Taxonomy" id="418495"/>
    <lineage>
        <taxon>Bacteria</taxon>
        <taxon>Bacillati</taxon>
        <taxon>Actinomycetota</taxon>
        <taxon>Actinomycetes</taxon>
        <taxon>Pseudonocardiales</taxon>
        <taxon>Pseudonocardiaceae</taxon>
        <taxon>Saccharopolyspora</taxon>
    </lineage>
</organism>
<protein>
    <submittedName>
        <fullName evidence="2">Uncharacterized protein</fullName>
    </submittedName>
</protein>
<reference evidence="3" key="1">
    <citation type="submission" date="2016-10" db="EMBL/GenBank/DDBJ databases">
        <authorList>
            <person name="Varghese N."/>
            <person name="Submissions S."/>
        </authorList>
    </citation>
    <scope>NUCLEOTIDE SEQUENCE [LARGE SCALE GENOMIC DNA]</scope>
    <source>
        <strain evidence="3">CGMCC 4.3530</strain>
    </source>
</reference>